<dbReference type="InterPro" id="IPR043502">
    <property type="entry name" value="DNA/RNA_pol_sf"/>
</dbReference>
<dbReference type="InterPro" id="IPR043128">
    <property type="entry name" value="Rev_trsase/Diguanyl_cyclase"/>
</dbReference>
<keyword evidence="5" id="KW-0742">SOS response</keyword>
<keyword evidence="8" id="KW-1185">Reference proteome</keyword>
<dbReference type="Gene3D" id="3.40.1170.60">
    <property type="match status" value="1"/>
</dbReference>
<evidence type="ECO:0000256" key="3">
    <source>
        <dbReference type="ARBA" id="ARBA00023199"/>
    </source>
</evidence>
<reference evidence="7 8" key="1">
    <citation type="submission" date="2023-07" db="EMBL/GenBank/DDBJ databases">
        <authorList>
            <person name="Lian W.-H."/>
        </authorList>
    </citation>
    <scope>NUCLEOTIDE SEQUENCE [LARGE SCALE GENOMIC DNA]</scope>
    <source>
        <strain evidence="7 8">SYSU DXS3180</strain>
    </source>
</reference>
<keyword evidence="4" id="KW-0234">DNA repair</keyword>
<dbReference type="Pfam" id="PF11799">
    <property type="entry name" value="IMS_C"/>
    <property type="match status" value="1"/>
</dbReference>
<dbReference type="EMBL" id="JAULBC010000008">
    <property type="protein sequence ID" value="MEX6690434.1"/>
    <property type="molecule type" value="Genomic_DNA"/>
</dbReference>
<comment type="similarity">
    <text evidence="1">Belongs to the DNA polymerase type-Y family.</text>
</comment>
<dbReference type="Gene3D" id="3.30.70.270">
    <property type="match status" value="1"/>
</dbReference>
<gene>
    <name evidence="7" type="ORF">QTN47_23180</name>
</gene>
<keyword evidence="2" id="KW-0227">DNA damage</keyword>
<evidence type="ECO:0000256" key="1">
    <source>
        <dbReference type="ARBA" id="ARBA00010945"/>
    </source>
</evidence>
<dbReference type="InterPro" id="IPR017961">
    <property type="entry name" value="DNA_pol_Y-fam_little_finger"/>
</dbReference>
<keyword evidence="3" id="KW-0741">SOS mutagenesis</keyword>
<proteinExistence type="inferred from homology"/>
<dbReference type="SUPFAM" id="SSF100879">
    <property type="entry name" value="Lesion bypass DNA polymerase (Y-family), little finger domain"/>
    <property type="match status" value="1"/>
</dbReference>
<dbReference type="PROSITE" id="PS50173">
    <property type="entry name" value="UMUC"/>
    <property type="match status" value="1"/>
</dbReference>
<evidence type="ECO:0000256" key="4">
    <source>
        <dbReference type="ARBA" id="ARBA00023204"/>
    </source>
</evidence>
<dbReference type="Pfam" id="PF13438">
    <property type="entry name" value="DUF4113"/>
    <property type="match status" value="1"/>
</dbReference>
<dbReference type="SUPFAM" id="SSF56672">
    <property type="entry name" value="DNA/RNA polymerases"/>
    <property type="match status" value="1"/>
</dbReference>
<dbReference type="InterPro" id="IPR050116">
    <property type="entry name" value="DNA_polymerase-Y"/>
</dbReference>
<dbReference type="Proteomes" id="UP001560573">
    <property type="component" value="Unassembled WGS sequence"/>
</dbReference>
<dbReference type="InterPro" id="IPR025188">
    <property type="entry name" value="DUF4113"/>
</dbReference>
<dbReference type="InterPro" id="IPR036775">
    <property type="entry name" value="DNA_pol_Y-fam_lit_finger_sf"/>
</dbReference>
<dbReference type="InterPro" id="IPR001126">
    <property type="entry name" value="UmuC"/>
</dbReference>
<dbReference type="Gene3D" id="3.30.1490.100">
    <property type="entry name" value="DNA polymerase, Y-family, little finger domain"/>
    <property type="match status" value="1"/>
</dbReference>
<protein>
    <submittedName>
        <fullName evidence="7">Y-family DNA polymerase</fullName>
    </submittedName>
</protein>
<dbReference type="CDD" id="cd01700">
    <property type="entry name" value="PolY_Pol_V_umuC"/>
    <property type="match status" value="1"/>
</dbReference>
<evidence type="ECO:0000259" key="6">
    <source>
        <dbReference type="PROSITE" id="PS50173"/>
    </source>
</evidence>
<dbReference type="RefSeq" id="WP_369331846.1">
    <property type="nucleotide sequence ID" value="NZ_JAULBC010000008.1"/>
</dbReference>
<evidence type="ECO:0000256" key="5">
    <source>
        <dbReference type="ARBA" id="ARBA00023236"/>
    </source>
</evidence>
<comment type="caution">
    <text evidence="7">The sequence shown here is derived from an EMBL/GenBank/DDBJ whole genome shotgun (WGS) entry which is preliminary data.</text>
</comment>
<evidence type="ECO:0000313" key="7">
    <source>
        <dbReference type="EMBL" id="MEX6690434.1"/>
    </source>
</evidence>
<evidence type="ECO:0000256" key="2">
    <source>
        <dbReference type="ARBA" id="ARBA00022763"/>
    </source>
</evidence>
<evidence type="ECO:0000313" key="8">
    <source>
        <dbReference type="Proteomes" id="UP001560573"/>
    </source>
</evidence>
<organism evidence="7 8">
    <name type="scientific">Danxiaibacter flavus</name>
    <dbReference type="NCBI Taxonomy" id="3049108"/>
    <lineage>
        <taxon>Bacteria</taxon>
        <taxon>Pseudomonadati</taxon>
        <taxon>Bacteroidota</taxon>
        <taxon>Chitinophagia</taxon>
        <taxon>Chitinophagales</taxon>
        <taxon>Chitinophagaceae</taxon>
        <taxon>Danxiaibacter</taxon>
    </lineage>
</organism>
<dbReference type="Gene3D" id="1.10.150.20">
    <property type="entry name" value="5' to 3' exonuclease, C-terminal subdomain"/>
    <property type="match status" value="1"/>
</dbReference>
<dbReference type="Pfam" id="PF00817">
    <property type="entry name" value="IMS"/>
    <property type="match status" value="1"/>
</dbReference>
<name>A0ABV3ZMW3_9BACT</name>
<sequence length="429" mass="48735">MKAIVDCNSFYCSCERVFRPDLMNRPVVVLSNNDGCIVSRSDEVKALGVEMAVPYFQAKPVIEKHGVEAFSSNYNLYGDLSWRVMETLREMVGKNNVEIYSVDEAFIDMQHIPAEQLHETAMRMRHTVEQWTGIAVSIGVAPTKVLSKLANRLAKKNKKKTQCVLVLNDPEIITEALIRTPVSEIWGVGRSYAEKLVKWGIDDAYQLSRMPEEWARKNLGGVVGVRLIRELKGYHAIDMDDELDSKKMIATTRMFGTPVSDLQDIKEAVATYTSRAAEKLRRQYGAASVVSVFVVPREERKPDEKYSHGTTVSRHIVLPYATSITQELIKPALQLTEQVYVKGLKYKKAGVMLSGIVDDSSIQGNLFIDESQQKEKNRMLMAMMDNINFSMRDDALKFAASGTDRNWKMRQEFRSPRYTTRWNELPEVG</sequence>
<accession>A0ABV3ZMW3</accession>
<dbReference type="PANTHER" id="PTHR11076:SF34">
    <property type="entry name" value="PROTEIN UMUC"/>
    <property type="match status" value="1"/>
</dbReference>
<feature type="domain" description="UmuC" evidence="6">
    <location>
        <begin position="2"/>
        <end position="189"/>
    </location>
</feature>
<dbReference type="PANTHER" id="PTHR11076">
    <property type="entry name" value="DNA REPAIR POLYMERASE UMUC / TRANSFERASE FAMILY MEMBER"/>
    <property type="match status" value="1"/>
</dbReference>